<protein>
    <recommendedName>
        <fullName evidence="4">Porin</fullName>
    </recommendedName>
</protein>
<reference evidence="2 3" key="1">
    <citation type="submission" date="2018-01" db="EMBL/GenBank/DDBJ databases">
        <title>Draft genome sequence of Paucibacter aquatile CR182 isolated from freshwater of the Nakdong River.</title>
        <authorList>
            <person name="Choi A."/>
            <person name="Chung E.J."/>
        </authorList>
    </citation>
    <scope>NUCLEOTIDE SEQUENCE [LARGE SCALE GENOMIC DNA]</scope>
    <source>
        <strain evidence="2 3">CR182</strain>
    </source>
</reference>
<dbReference type="AlphaFoldDB" id="A0A2N8KZZ3"/>
<evidence type="ECO:0000313" key="3">
    <source>
        <dbReference type="Proteomes" id="UP000235916"/>
    </source>
</evidence>
<feature type="chain" id="PRO_5014945036" description="Porin" evidence="1">
    <location>
        <begin position="30"/>
        <end position="375"/>
    </location>
</feature>
<proteinExistence type="predicted"/>
<evidence type="ECO:0000313" key="2">
    <source>
        <dbReference type="EMBL" id="PND39028.1"/>
    </source>
</evidence>
<keyword evidence="3" id="KW-1185">Reference proteome</keyword>
<sequence>MRFASQGRSALAWVLVGGWLAGAGASAHADEWSFSGFATLGMGKTISGVKQDYYGFKCPCYIANYPDVGIYRDSISLKPDSRAGVQLIYRPSDSISFTGQLTGHAANDMKPTLDWAYASWNLNESLTLQAGRKRLPLFGYSDFFHVGYAYPWIRPPGDLYGWQIVAYNGANLQYRRSIGSISVSANVWAGSESDKDNRMLGQIYYGDKVEEKWKGIFGGFVELSNDWGSLRFVAMSNKVDRFLGTGAARSVNKDGVKQNFYGITANVDHGNFVLRSEINRFVRPDAPKDIYNVYFLSAGYRFGDWLPMLTYSRFSEDFKDDPTANEKHNTWIATLRWDFRADSALKLQYDVFKDKSAFPFVGNAKAIAISLDHVF</sequence>
<dbReference type="Gene3D" id="2.40.160.10">
    <property type="entry name" value="Porin"/>
    <property type="match status" value="1"/>
</dbReference>
<dbReference type="OrthoDB" id="197869at2"/>
<dbReference type="SUPFAM" id="SSF56935">
    <property type="entry name" value="Porins"/>
    <property type="match status" value="1"/>
</dbReference>
<evidence type="ECO:0000256" key="1">
    <source>
        <dbReference type="SAM" id="SignalP"/>
    </source>
</evidence>
<accession>A0A2N8KZZ3</accession>
<keyword evidence="1" id="KW-0732">Signal</keyword>
<dbReference type="Proteomes" id="UP000235916">
    <property type="component" value="Unassembled WGS sequence"/>
</dbReference>
<organism evidence="2 3">
    <name type="scientific">Kinneretia aquatilis</name>
    <dbReference type="NCBI Taxonomy" id="2070761"/>
    <lineage>
        <taxon>Bacteria</taxon>
        <taxon>Pseudomonadati</taxon>
        <taxon>Pseudomonadota</taxon>
        <taxon>Betaproteobacteria</taxon>
        <taxon>Burkholderiales</taxon>
        <taxon>Sphaerotilaceae</taxon>
        <taxon>Roseateles</taxon>
    </lineage>
</organism>
<comment type="caution">
    <text evidence="2">The sequence shown here is derived from an EMBL/GenBank/DDBJ whole genome shotgun (WGS) entry which is preliminary data.</text>
</comment>
<dbReference type="EMBL" id="POSP01000003">
    <property type="protein sequence ID" value="PND39028.1"/>
    <property type="molecule type" value="Genomic_DNA"/>
</dbReference>
<evidence type="ECO:0008006" key="4">
    <source>
        <dbReference type="Google" id="ProtNLM"/>
    </source>
</evidence>
<gene>
    <name evidence="2" type="ORF">C1O66_16835</name>
</gene>
<name>A0A2N8KZZ3_9BURK</name>
<feature type="signal peptide" evidence="1">
    <location>
        <begin position="1"/>
        <end position="29"/>
    </location>
</feature>
<dbReference type="RefSeq" id="WP_102768946.1">
    <property type="nucleotide sequence ID" value="NZ_POSP01000003.1"/>
</dbReference>
<dbReference type="InterPro" id="IPR023614">
    <property type="entry name" value="Porin_dom_sf"/>
</dbReference>